<dbReference type="OrthoDB" id="9806756at2"/>
<evidence type="ECO:0000256" key="10">
    <source>
        <dbReference type="RuleBase" id="RU000508"/>
    </source>
</evidence>
<dbReference type="AlphaFoldDB" id="A0A239B3T6"/>
<dbReference type="PRINTS" id="PR00115">
    <property type="entry name" value="F16BPHPHTASE"/>
</dbReference>
<comment type="subcellular location">
    <subcellularLocation>
        <location evidence="9">Cytoplasm</location>
    </subcellularLocation>
</comment>
<keyword evidence="6 9" id="KW-0378">Hydrolase</keyword>
<evidence type="ECO:0000256" key="9">
    <source>
        <dbReference type="HAMAP-Rule" id="MF_01855"/>
    </source>
</evidence>
<feature type="binding site" evidence="9">
    <location>
        <position position="113"/>
    </location>
    <ligand>
        <name>Mg(2+)</name>
        <dbReference type="ChEBI" id="CHEBI:18420"/>
        <label>2</label>
    </ligand>
</feature>
<dbReference type="EC" id="3.1.3.11" evidence="9"/>
<dbReference type="InterPro" id="IPR033391">
    <property type="entry name" value="FBPase_N"/>
</dbReference>
<dbReference type="SUPFAM" id="SSF56655">
    <property type="entry name" value="Carbohydrate phosphatase"/>
    <property type="match status" value="1"/>
</dbReference>
<dbReference type="GO" id="GO:0006094">
    <property type="term" value="P:gluconeogenesis"/>
    <property type="evidence" value="ECO:0007669"/>
    <property type="project" value="UniProtKB-UniRule"/>
</dbReference>
<evidence type="ECO:0000259" key="12">
    <source>
        <dbReference type="Pfam" id="PF18913"/>
    </source>
</evidence>
<feature type="binding site" evidence="9">
    <location>
        <position position="110"/>
    </location>
    <ligand>
        <name>Mg(2+)</name>
        <dbReference type="ChEBI" id="CHEBI:18420"/>
        <label>2</label>
    </ligand>
</feature>
<dbReference type="EMBL" id="FZOA01000012">
    <property type="protein sequence ID" value="SNS02241.1"/>
    <property type="molecule type" value="Genomic_DNA"/>
</dbReference>
<organism evidence="13 14">
    <name type="scientific">Methylobacillus rhizosphaerae</name>
    <dbReference type="NCBI Taxonomy" id="551994"/>
    <lineage>
        <taxon>Bacteria</taxon>
        <taxon>Pseudomonadati</taxon>
        <taxon>Pseudomonadota</taxon>
        <taxon>Betaproteobacteria</taxon>
        <taxon>Nitrosomonadales</taxon>
        <taxon>Methylophilaceae</taxon>
        <taxon>Methylobacillus</taxon>
    </lineage>
</organism>
<feature type="domain" description="Fructose-1-6-bisphosphatase class 1 C-terminal" evidence="12">
    <location>
        <begin position="194"/>
        <end position="325"/>
    </location>
</feature>
<feature type="binding site" evidence="9">
    <location>
        <begin position="113"/>
        <end position="116"/>
    </location>
    <ligand>
        <name>substrate</name>
    </ligand>
</feature>
<feature type="binding site" evidence="9">
    <location>
        <position position="90"/>
    </location>
    <ligand>
        <name>Mg(2+)</name>
        <dbReference type="ChEBI" id="CHEBI:18420"/>
        <label>1</label>
    </ligand>
</feature>
<dbReference type="NCBIfam" id="NF006779">
    <property type="entry name" value="PRK09293.1-3"/>
    <property type="match status" value="1"/>
</dbReference>
<dbReference type="GO" id="GO:0006002">
    <property type="term" value="P:fructose 6-phosphate metabolic process"/>
    <property type="evidence" value="ECO:0007669"/>
    <property type="project" value="TreeGrafter"/>
</dbReference>
<dbReference type="Pfam" id="PF18913">
    <property type="entry name" value="FBPase_C"/>
    <property type="match status" value="1"/>
</dbReference>
<keyword evidence="4 9" id="KW-0963">Cytoplasm</keyword>
<comment type="cofactor">
    <cofactor evidence="9">
        <name>Mg(2+)</name>
        <dbReference type="ChEBI" id="CHEBI:18420"/>
    </cofactor>
    <text evidence="9">Binds 2 magnesium ions per subunit.</text>
</comment>
<dbReference type="GO" id="GO:0005829">
    <property type="term" value="C:cytosol"/>
    <property type="evidence" value="ECO:0007669"/>
    <property type="project" value="TreeGrafter"/>
</dbReference>
<evidence type="ECO:0000256" key="7">
    <source>
        <dbReference type="ARBA" id="ARBA00022842"/>
    </source>
</evidence>
<reference evidence="14" key="1">
    <citation type="submission" date="2017-06" db="EMBL/GenBank/DDBJ databases">
        <authorList>
            <person name="Varghese N."/>
            <person name="Submissions S."/>
        </authorList>
    </citation>
    <scope>NUCLEOTIDE SEQUENCE [LARGE SCALE GENOMIC DNA]</scope>
    <source>
        <strain evidence="14">Ca-68</strain>
    </source>
</reference>
<comment type="similarity">
    <text evidence="3 9 10">Belongs to the FBPase class 1 family.</text>
</comment>
<keyword evidence="7 9" id="KW-0460">Magnesium</keyword>
<dbReference type="GO" id="GO:0005986">
    <property type="term" value="P:sucrose biosynthetic process"/>
    <property type="evidence" value="ECO:0007669"/>
    <property type="project" value="TreeGrafter"/>
</dbReference>
<accession>A0A239B3T6</accession>
<evidence type="ECO:0000256" key="2">
    <source>
        <dbReference type="ARBA" id="ARBA00005215"/>
    </source>
</evidence>
<feature type="binding site" evidence="9">
    <location>
        <position position="110"/>
    </location>
    <ligand>
        <name>Mg(2+)</name>
        <dbReference type="ChEBI" id="CHEBI:18420"/>
        <label>1</label>
    </ligand>
</feature>
<dbReference type="HAMAP" id="MF_01855">
    <property type="entry name" value="FBPase_class1"/>
    <property type="match status" value="1"/>
</dbReference>
<dbReference type="InterPro" id="IPR000146">
    <property type="entry name" value="FBPase_class-1"/>
</dbReference>
<protein>
    <recommendedName>
        <fullName evidence="9">Fructose-1,6-bisphosphatase class 1</fullName>
        <shortName evidence="9">FBPase class 1</shortName>
        <ecNumber evidence="9">3.1.3.11</ecNumber>
    </recommendedName>
    <alternativeName>
        <fullName evidence="9">D-fructose-1,6-bisphosphate 1-phosphohydrolase class 1</fullName>
    </alternativeName>
</protein>
<dbReference type="GO" id="GO:0030388">
    <property type="term" value="P:fructose 1,6-bisphosphate metabolic process"/>
    <property type="evidence" value="ECO:0007669"/>
    <property type="project" value="TreeGrafter"/>
</dbReference>
<evidence type="ECO:0000256" key="6">
    <source>
        <dbReference type="ARBA" id="ARBA00022801"/>
    </source>
</evidence>
<sequence length="333" mass="36305">MVTPTLAQFLTGHGQQFNVPGESLSLIADIAATCKDIAYEISRGALRGNMGNAGSENSQGEQQKTLDLISHDIFANMAEQQPHVAAIASEEMEHVQVFSGKNAAYLLVFDPLDGSSNVDLNFSVGSIFSLLPKPAGTIVAQSFFQPGTSQIAAGYALYGTSTMFVLTLGHGVYGFTLDPDSGEFYLTHPEMRIAPDAQEFAINMSNQRFWQPPVQRYIDECIAGNSGPRGKDFNMRWVAAMVAEVHRLLIRGGVFLYPLDKRTVGRGGRLRLLYEANPLGWLVQQAGGMATTGHRSILEVEPTSLHQRVPVMLGARNELELLVSYHSFKDPSA</sequence>
<dbReference type="PROSITE" id="PS00124">
    <property type="entry name" value="FBPASE"/>
    <property type="match status" value="1"/>
</dbReference>
<dbReference type="PIRSF" id="PIRSF000904">
    <property type="entry name" value="FBPtase_SBPase"/>
    <property type="match status" value="1"/>
</dbReference>
<name>A0A239B3T6_9PROT</name>
<dbReference type="Pfam" id="PF00316">
    <property type="entry name" value="FBPase"/>
    <property type="match status" value="1"/>
</dbReference>
<feature type="binding site" evidence="9">
    <location>
        <position position="203"/>
    </location>
    <ligand>
        <name>substrate</name>
    </ligand>
</feature>
<dbReference type="GO" id="GO:0000287">
    <property type="term" value="F:magnesium ion binding"/>
    <property type="evidence" value="ECO:0007669"/>
    <property type="project" value="UniProtKB-UniRule"/>
</dbReference>
<dbReference type="PANTHER" id="PTHR11556">
    <property type="entry name" value="FRUCTOSE-1,6-BISPHOSPHATASE-RELATED"/>
    <property type="match status" value="1"/>
</dbReference>
<keyword evidence="14" id="KW-1185">Reference proteome</keyword>
<dbReference type="FunFam" id="3.40.190.80:FF:000011">
    <property type="entry name" value="Fructose-1,6-bisphosphatase class 1"/>
    <property type="match status" value="1"/>
</dbReference>
<feature type="binding site" evidence="9">
    <location>
        <position position="112"/>
    </location>
    <ligand>
        <name>Mg(2+)</name>
        <dbReference type="ChEBI" id="CHEBI:18420"/>
        <label>1</label>
    </ligand>
</feature>
<comment type="catalytic activity">
    <reaction evidence="1 9">
        <text>beta-D-fructose 1,6-bisphosphate + H2O = beta-D-fructose 6-phosphate + phosphate</text>
        <dbReference type="Rhea" id="RHEA:11064"/>
        <dbReference type="ChEBI" id="CHEBI:15377"/>
        <dbReference type="ChEBI" id="CHEBI:32966"/>
        <dbReference type="ChEBI" id="CHEBI:43474"/>
        <dbReference type="ChEBI" id="CHEBI:57634"/>
        <dbReference type="EC" id="3.1.3.11"/>
    </reaction>
</comment>
<evidence type="ECO:0000313" key="14">
    <source>
        <dbReference type="Proteomes" id="UP000198305"/>
    </source>
</evidence>
<dbReference type="Gene3D" id="3.30.540.10">
    <property type="entry name" value="Fructose-1,6-Bisphosphatase, subunit A, domain 1"/>
    <property type="match status" value="1"/>
</dbReference>
<proteinExistence type="inferred from homology"/>
<evidence type="ECO:0000256" key="1">
    <source>
        <dbReference type="ARBA" id="ARBA00001273"/>
    </source>
</evidence>
<evidence type="ECO:0000313" key="13">
    <source>
        <dbReference type="EMBL" id="SNS02241.1"/>
    </source>
</evidence>
<dbReference type="Proteomes" id="UP000198305">
    <property type="component" value="Unassembled WGS sequence"/>
</dbReference>
<dbReference type="NCBIfam" id="NF006780">
    <property type="entry name" value="PRK09293.1-4"/>
    <property type="match status" value="1"/>
</dbReference>
<dbReference type="InterPro" id="IPR020548">
    <property type="entry name" value="Fructose_bisphosphatase_AS"/>
</dbReference>
<dbReference type="CDD" id="cd00354">
    <property type="entry name" value="FBPase"/>
    <property type="match status" value="1"/>
</dbReference>
<dbReference type="InterPro" id="IPR028343">
    <property type="entry name" value="FBPtase"/>
</dbReference>
<dbReference type="GO" id="GO:0006000">
    <property type="term" value="P:fructose metabolic process"/>
    <property type="evidence" value="ECO:0007669"/>
    <property type="project" value="TreeGrafter"/>
</dbReference>
<feature type="domain" description="Fructose-1-6-bisphosphatase class I N-terminal" evidence="11">
    <location>
        <begin position="5"/>
        <end position="189"/>
    </location>
</feature>
<dbReference type="RefSeq" id="WP_089376319.1">
    <property type="nucleotide sequence ID" value="NZ_FZOA01000012.1"/>
</dbReference>
<keyword evidence="5 9" id="KW-0479">Metal-binding</keyword>
<keyword evidence="8 9" id="KW-0119">Carbohydrate metabolism</keyword>
<dbReference type="Gene3D" id="3.40.190.80">
    <property type="match status" value="1"/>
</dbReference>
<comment type="pathway">
    <text evidence="2">Carbohydrate biosynthesis; Calvin cycle.</text>
</comment>
<comment type="subunit">
    <text evidence="9">Homotetramer.</text>
</comment>
<evidence type="ECO:0000259" key="11">
    <source>
        <dbReference type="Pfam" id="PF00316"/>
    </source>
</evidence>
<comment type="caution">
    <text evidence="9">Lacks conserved residue(s) required for the propagation of feature annotation.</text>
</comment>
<dbReference type="PIRSF" id="PIRSF500210">
    <property type="entry name" value="FBPtase"/>
    <property type="match status" value="1"/>
</dbReference>
<evidence type="ECO:0000256" key="8">
    <source>
        <dbReference type="ARBA" id="ARBA00023277"/>
    </source>
</evidence>
<dbReference type="PANTHER" id="PTHR11556:SF35">
    <property type="entry name" value="SEDOHEPTULOSE-1,7-BISPHOSPHATASE, CHLOROPLASTIC"/>
    <property type="match status" value="1"/>
</dbReference>
<evidence type="ECO:0000256" key="3">
    <source>
        <dbReference type="ARBA" id="ARBA00010941"/>
    </source>
</evidence>
<gene>
    <name evidence="9" type="primary">fbp</name>
    <name evidence="13" type="ORF">SAMN05192560_2262</name>
</gene>
<feature type="binding site" evidence="9">
    <location>
        <position position="275"/>
    </location>
    <ligand>
        <name>Mg(2+)</name>
        <dbReference type="ChEBI" id="CHEBI:18420"/>
        <label>2</label>
    </ligand>
</feature>
<dbReference type="GO" id="GO:0042132">
    <property type="term" value="F:fructose 1,6-bisphosphate 1-phosphatase activity"/>
    <property type="evidence" value="ECO:0007669"/>
    <property type="project" value="UniProtKB-UniRule"/>
</dbReference>
<evidence type="ECO:0000256" key="4">
    <source>
        <dbReference type="ARBA" id="ARBA00022490"/>
    </source>
</evidence>
<dbReference type="InterPro" id="IPR044015">
    <property type="entry name" value="FBPase_C_dom"/>
</dbReference>
<evidence type="ECO:0000256" key="5">
    <source>
        <dbReference type="ARBA" id="ARBA00022723"/>
    </source>
</evidence>